<evidence type="ECO:0000256" key="1">
    <source>
        <dbReference type="SAM" id="MobiDB-lite"/>
    </source>
</evidence>
<comment type="caution">
    <text evidence="3">The sequence shown here is derived from an EMBL/GenBank/DDBJ whole genome shotgun (WGS) entry which is preliminary data.</text>
</comment>
<feature type="signal peptide" evidence="2">
    <location>
        <begin position="1"/>
        <end position="18"/>
    </location>
</feature>
<keyword evidence="4" id="KW-1185">Reference proteome</keyword>
<protein>
    <recommendedName>
        <fullName evidence="5">Secreted protein</fullName>
    </recommendedName>
</protein>
<evidence type="ECO:0008006" key="5">
    <source>
        <dbReference type="Google" id="ProtNLM"/>
    </source>
</evidence>
<reference evidence="3 4" key="1">
    <citation type="submission" date="2019-10" db="EMBL/GenBank/DDBJ databases">
        <title>Assembly and Annotation for the nematode Trichostrongylus colubriformis.</title>
        <authorList>
            <person name="Martin J."/>
        </authorList>
    </citation>
    <scope>NUCLEOTIDE SEQUENCE [LARGE SCALE GENOMIC DNA]</scope>
    <source>
        <strain evidence="3">G859</strain>
        <tissue evidence="3">Whole worm</tissue>
    </source>
</reference>
<name>A0AAN8IN66_TRICO</name>
<evidence type="ECO:0000313" key="4">
    <source>
        <dbReference type="Proteomes" id="UP001331761"/>
    </source>
</evidence>
<feature type="chain" id="PRO_5042962545" description="Secreted protein" evidence="2">
    <location>
        <begin position="19"/>
        <end position="323"/>
    </location>
</feature>
<feature type="compositionally biased region" description="Polar residues" evidence="1">
    <location>
        <begin position="57"/>
        <end position="69"/>
    </location>
</feature>
<dbReference type="PANTHER" id="PTHR36937">
    <property type="entry name" value="PROTEIN CBG20935-RELATED"/>
    <property type="match status" value="1"/>
</dbReference>
<organism evidence="3 4">
    <name type="scientific">Trichostrongylus colubriformis</name>
    <name type="common">Black scour worm</name>
    <dbReference type="NCBI Taxonomy" id="6319"/>
    <lineage>
        <taxon>Eukaryota</taxon>
        <taxon>Metazoa</taxon>
        <taxon>Ecdysozoa</taxon>
        <taxon>Nematoda</taxon>
        <taxon>Chromadorea</taxon>
        <taxon>Rhabditida</taxon>
        <taxon>Rhabditina</taxon>
        <taxon>Rhabditomorpha</taxon>
        <taxon>Strongyloidea</taxon>
        <taxon>Trichostrongylidae</taxon>
        <taxon>Trichostrongylus</taxon>
    </lineage>
</organism>
<gene>
    <name evidence="3" type="ORF">GCK32_010619</name>
</gene>
<evidence type="ECO:0000256" key="2">
    <source>
        <dbReference type="SAM" id="SignalP"/>
    </source>
</evidence>
<accession>A0AAN8IN66</accession>
<evidence type="ECO:0000313" key="3">
    <source>
        <dbReference type="EMBL" id="KAK5976938.1"/>
    </source>
</evidence>
<sequence>MQRHILMLLFIVITHVKGSLVDREYLKNVACERNPKLSICQPSERSLPLVTPPPLPSQTNHEASQWSKNSRAKDELSDLNAEMLQQYQKEKQGPPVTDENTADLKAKCLRMAPIAQKYCEKSALTKGNVRRCAAYFHDCTKFFGEADPLYSVAHAFSSAVNLNFATIGVNGIPYYPINEEGGVGVGVTSHIPFGSWGGGYSDHVGVRDYWSQNQEVGANWQEGKYGYKNGWSVPLVQSLGVEGGQHNVVSVPLDRRNMGKIMVDNGYGVGGYYGQNDHVGVDWKKGDVQHTFGVGSPFVGAGFMTGQAVSFPSLDTFMRAGRK</sequence>
<dbReference type="EMBL" id="WIXE01011214">
    <property type="protein sequence ID" value="KAK5976938.1"/>
    <property type="molecule type" value="Genomic_DNA"/>
</dbReference>
<dbReference type="AlphaFoldDB" id="A0AAN8IN66"/>
<feature type="region of interest" description="Disordered" evidence="1">
    <location>
        <begin position="44"/>
        <end position="72"/>
    </location>
</feature>
<keyword evidence="2" id="KW-0732">Signal</keyword>
<dbReference type="PANTHER" id="PTHR36937:SF4">
    <property type="entry name" value="SECRETED PROTEIN"/>
    <property type="match status" value="1"/>
</dbReference>
<dbReference type="Proteomes" id="UP001331761">
    <property type="component" value="Unassembled WGS sequence"/>
</dbReference>
<proteinExistence type="predicted"/>